<dbReference type="Proteomes" id="UP000000933">
    <property type="component" value="Chromosome"/>
</dbReference>
<dbReference type="AlphaFoldDB" id="D5HBU4"/>
<reference evidence="3" key="2">
    <citation type="submission" date="2010-04" db="EMBL/GenBank/DDBJ databases">
        <title>Genome sequence of Salinibacter ruber M8.</title>
        <authorList>
            <consortium name="Genoscope"/>
        </authorList>
    </citation>
    <scope>NUCLEOTIDE SEQUENCE [LARGE SCALE GENOMIC DNA]</scope>
    <source>
        <strain evidence="3">M8</strain>
    </source>
</reference>
<evidence type="ECO:0000313" key="3">
    <source>
        <dbReference type="Proteomes" id="UP000000933"/>
    </source>
</evidence>
<protein>
    <submittedName>
        <fullName evidence="2">Uncharacterized protein</fullName>
    </submittedName>
</protein>
<dbReference type="KEGG" id="srm:SRM_02578"/>
<sequence length="177" mass="19581">MGGGGETSTGGESLESVVFAPSHRRRLPMRRTTLIDENGHLVTVKAPDEQPTNDPKEDAHHDFLTDHWMDVAAASYLGFKRHGIGTVVVTQRDPASSPIHESIGTHKLLYSPASGGWLKHHEERLPTEWLDTRFQSYNPNESAVVIMSDDDGSLRVYAVEGTPAPPRSYELVQARQN</sequence>
<dbReference type="EMBL" id="FP565814">
    <property type="protein sequence ID" value="CBH25499.1"/>
    <property type="molecule type" value="Genomic_DNA"/>
</dbReference>
<evidence type="ECO:0000313" key="2">
    <source>
        <dbReference type="EMBL" id="CBH25499.1"/>
    </source>
</evidence>
<evidence type="ECO:0000256" key="1">
    <source>
        <dbReference type="SAM" id="MobiDB-lite"/>
    </source>
</evidence>
<reference evidence="2 3" key="1">
    <citation type="journal article" date="2010" name="ISME J.">
        <title>Fine-scale evolution: genomic, phenotypic and ecological differentiation in two coexisting Salinibacter ruber strains.</title>
        <authorList>
            <person name="Pena A."/>
            <person name="Teeling H."/>
            <person name="Huerta-Cepas J."/>
            <person name="Santos F."/>
            <person name="Yarza P."/>
            <person name="Brito-Echeverria J."/>
            <person name="Lucio M."/>
            <person name="Schmitt-Kopplin P."/>
            <person name="Meseguer I."/>
            <person name="Schenowitz C."/>
            <person name="Dossat C."/>
            <person name="Barbe V."/>
            <person name="Dopazo J."/>
            <person name="Rossello-Mora R."/>
            <person name="Schuler M."/>
            <person name="Glockner F.O."/>
            <person name="Amann R."/>
            <person name="Gabaldon T."/>
            <person name="Anton J."/>
        </authorList>
    </citation>
    <scope>NUCLEOTIDE SEQUENCE [LARGE SCALE GENOMIC DNA]</scope>
    <source>
        <strain evidence="2 3">M8</strain>
    </source>
</reference>
<feature type="region of interest" description="Disordered" evidence="1">
    <location>
        <begin position="1"/>
        <end position="21"/>
    </location>
</feature>
<organism evidence="2 3">
    <name type="scientific">Salinibacter ruber (strain M8)</name>
    <dbReference type="NCBI Taxonomy" id="761659"/>
    <lineage>
        <taxon>Bacteria</taxon>
        <taxon>Pseudomonadati</taxon>
        <taxon>Rhodothermota</taxon>
        <taxon>Rhodothermia</taxon>
        <taxon>Rhodothermales</taxon>
        <taxon>Salinibacteraceae</taxon>
        <taxon>Salinibacter</taxon>
    </lineage>
</organism>
<proteinExistence type="predicted"/>
<gene>
    <name evidence="2" type="ordered locus">SRM_02578</name>
</gene>
<name>D5HBU4_SALRM</name>
<accession>D5HBU4</accession>
<dbReference type="HOGENOM" id="CLU_1748233_0_0_10"/>